<dbReference type="InterPro" id="IPR023606">
    <property type="entry name" value="CoA-Trfase_III_dom_1_sf"/>
</dbReference>
<dbReference type="OrthoDB" id="9797653at2"/>
<evidence type="ECO:0000313" key="1">
    <source>
        <dbReference type="EMBL" id="TCT22370.1"/>
    </source>
</evidence>
<gene>
    <name evidence="1" type="ORF">EDD68_10916</name>
</gene>
<dbReference type="GO" id="GO:0016740">
    <property type="term" value="F:transferase activity"/>
    <property type="evidence" value="ECO:0007669"/>
    <property type="project" value="UniProtKB-KW"/>
</dbReference>
<protein>
    <submittedName>
        <fullName evidence="1">Crotonobetainyl-CoA:carnitine CoA-transferase CaiB-like acyl-CoA transferase</fullName>
    </submittedName>
</protein>
<dbReference type="PANTHER" id="PTHR48228:SF5">
    <property type="entry name" value="ALPHA-METHYLACYL-COA RACEMASE"/>
    <property type="match status" value="1"/>
</dbReference>
<organism evidence="1 2">
    <name type="scientific">Melghiribacillus thermohalophilus</name>
    <dbReference type="NCBI Taxonomy" id="1324956"/>
    <lineage>
        <taxon>Bacteria</taxon>
        <taxon>Bacillati</taxon>
        <taxon>Bacillota</taxon>
        <taxon>Bacilli</taxon>
        <taxon>Bacillales</taxon>
        <taxon>Bacillaceae</taxon>
        <taxon>Melghiribacillus</taxon>
    </lineage>
</organism>
<comment type="caution">
    <text evidence="1">The sequence shown here is derived from an EMBL/GenBank/DDBJ whole genome shotgun (WGS) entry which is preliminary data.</text>
</comment>
<dbReference type="Gene3D" id="3.30.1540.10">
    <property type="entry name" value="formyl-coa transferase, domain 3"/>
    <property type="match status" value="1"/>
</dbReference>
<dbReference type="RefSeq" id="WP_132371687.1">
    <property type="nucleotide sequence ID" value="NZ_SMAN01000009.1"/>
</dbReference>
<dbReference type="InterPro" id="IPR050509">
    <property type="entry name" value="CoA-transferase_III"/>
</dbReference>
<reference evidence="1 2" key="1">
    <citation type="submission" date="2019-03" db="EMBL/GenBank/DDBJ databases">
        <title>Genomic Encyclopedia of Type Strains, Phase IV (KMG-IV): sequencing the most valuable type-strain genomes for metagenomic binning, comparative biology and taxonomic classification.</title>
        <authorList>
            <person name="Goeker M."/>
        </authorList>
    </citation>
    <scope>NUCLEOTIDE SEQUENCE [LARGE SCALE GENOMIC DNA]</scope>
    <source>
        <strain evidence="1 2">DSM 25894</strain>
    </source>
</reference>
<keyword evidence="1" id="KW-0808">Transferase</keyword>
<dbReference type="InterPro" id="IPR044855">
    <property type="entry name" value="CoA-Trfase_III_dom3_sf"/>
</dbReference>
<dbReference type="Pfam" id="PF02515">
    <property type="entry name" value="CoA_transf_3"/>
    <property type="match status" value="1"/>
</dbReference>
<dbReference type="EMBL" id="SMAN01000009">
    <property type="protein sequence ID" value="TCT22370.1"/>
    <property type="molecule type" value="Genomic_DNA"/>
</dbReference>
<evidence type="ECO:0000313" key="2">
    <source>
        <dbReference type="Proteomes" id="UP000294650"/>
    </source>
</evidence>
<dbReference type="Proteomes" id="UP000294650">
    <property type="component" value="Unassembled WGS sequence"/>
</dbReference>
<proteinExistence type="predicted"/>
<dbReference type="InterPro" id="IPR003673">
    <property type="entry name" value="CoA-Trfase_fam_III"/>
</dbReference>
<dbReference type="Gene3D" id="3.40.50.10540">
    <property type="entry name" value="Crotonobetainyl-coa:carnitine coa-transferase, domain 1"/>
    <property type="match status" value="1"/>
</dbReference>
<sequence length="379" mass="43006">MLQGIRILDFTQYLPGPFASLRLAEYGAEVIKIEPLNGDPAKYMTIHGHSPLYTANNRNKKSMTLNLKTDEGQRIARQLIEQSDVVMESFRPGVMKRLGLDYEQVKTCNENIIYLSLTGFGQKNSMAHLGSHDLNYVALSGTLDQLRDQHGKPVHPSIPFADLIGGIAASEAILAALVQKGETGKGTYIDLALSDVMVSMMNSHVMISHLSGNKHGVPILDGSFIHYHIYETKDGRYMSLAALEYKFWKNFCEAAGKPDWVRAYPDHMGIEDPLYQEVKRLFLSRTQKEWTDFGLKHDCCLFPVLDVNEITHSSYIQERQLIHFKDSTPFVRTFFSENQIQGNIVPLPEPGEHTEEILTRLLKVERKKIDEWKKKGVIK</sequence>
<keyword evidence="2" id="KW-1185">Reference proteome</keyword>
<dbReference type="PANTHER" id="PTHR48228">
    <property type="entry name" value="SUCCINYL-COA--D-CITRAMALATE COA-TRANSFERASE"/>
    <property type="match status" value="1"/>
</dbReference>
<name>A0A4R3N039_9BACI</name>
<dbReference type="SUPFAM" id="SSF89796">
    <property type="entry name" value="CoA-transferase family III (CaiB/BaiF)"/>
    <property type="match status" value="1"/>
</dbReference>
<accession>A0A4R3N039</accession>
<dbReference type="AlphaFoldDB" id="A0A4R3N039"/>